<dbReference type="OrthoDB" id="8453825at2"/>
<dbReference type="EMBL" id="LT670817">
    <property type="protein sequence ID" value="SHG88871.1"/>
    <property type="molecule type" value="Genomic_DNA"/>
</dbReference>
<gene>
    <name evidence="1" type="ORF">SAMN05443248_2996</name>
</gene>
<organism evidence="1 2">
    <name type="scientific">Bradyrhizobium erythrophlei</name>
    <dbReference type="NCBI Taxonomy" id="1437360"/>
    <lineage>
        <taxon>Bacteria</taxon>
        <taxon>Pseudomonadati</taxon>
        <taxon>Pseudomonadota</taxon>
        <taxon>Alphaproteobacteria</taxon>
        <taxon>Hyphomicrobiales</taxon>
        <taxon>Nitrobacteraceae</taxon>
        <taxon>Bradyrhizobium</taxon>
    </lineage>
</organism>
<dbReference type="AlphaFoldDB" id="A0A1M5NH65"/>
<reference evidence="1 2" key="1">
    <citation type="submission" date="2016-11" db="EMBL/GenBank/DDBJ databases">
        <authorList>
            <person name="Jaros S."/>
            <person name="Januszkiewicz K."/>
            <person name="Wedrychowicz H."/>
        </authorList>
    </citation>
    <scope>NUCLEOTIDE SEQUENCE [LARGE SCALE GENOMIC DNA]</scope>
    <source>
        <strain evidence="1 2">GAS138</strain>
    </source>
</reference>
<sequence>MKVLDINNMLDAATNSKLPGRQRYVDQFEVLANELARALADHLKIALGPDADYQPGFGGLCANFKPKRKGQKCPKVIDEGDEGGEWEL</sequence>
<accession>A0A1M5NH65</accession>
<proteinExistence type="predicted"/>
<evidence type="ECO:0000313" key="1">
    <source>
        <dbReference type="EMBL" id="SHG88871.1"/>
    </source>
</evidence>
<protein>
    <submittedName>
        <fullName evidence="1">Uncharacterized protein</fullName>
    </submittedName>
</protein>
<evidence type="ECO:0000313" key="2">
    <source>
        <dbReference type="Proteomes" id="UP000189796"/>
    </source>
</evidence>
<name>A0A1M5NH65_9BRAD</name>
<dbReference type="Proteomes" id="UP000189796">
    <property type="component" value="Chromosome I"/>
</dbReference>
<dbReference type="RefSeq" id="WP_079601933.1">
    <property type="nucleotide sequence ID" value="NZ_LT670817.1"/>
</dbReference>